<evidence type="ECO:0000256" key="3">
    <source>
        <dbReference type="ARBA" id="ARBA00022516"/>
    </source>
</evidence>
<organism evidence="12 13">
    <name type="scientific">Geranomyces variabilis</name>
    <dbReference type="NCBI Taxonomy" id="109894"/>
    <lineage>
        <taxon>Eukaryota</taxon>
        <taxon>Fungi</taxon>
        <taxon>Fungi incertae sedis</taxon>
        <taxon>Chytridiomycota</taxon>
        <taxon>Chytridiomycota incertae sedis</taxon>
        <taxon>Chytridiomycetes</taxon>
        <taxon>Spizellomycetales</taxon>
        <taxon>Powellomycetaceae</taxon>
        <taxon>Geranomyces</taxon>
    </lineage>
</organism>
<keyword evidence="4 10" id="KW-0808">Transferase</keyword>
<evidence type="ECO:0000256" key="5">
    <source>
        <dbReference type="ARBA" id="ARBA00022737"/>
    </source>
</evidence>
<dbReference type="PANTHER" id="PTHR12586:SF1">
    <property type="entry name" value="CDP-DIACYLGLYCEROL--GLYCEROL-3-PHOSPHATE 3-PHOSPHATIDYLTRANSFERASE, MITOCHONDRIAL"/>
    <property type="match status" value="1"/>
</dbReference>
<dbReference type="CDD" id="cd09135">
    <property type="entry name" value="PLDc_PGS1_euk_1"/>
    <property type="match status" value="1"/>
</dbReference>
<dbReference type="CDD" id="cd09137">
    <property type="entry name" value="PLDc_PGS1_euk_2"/>
    <property type="match status" value="1"/>
</dbReference>
<keyword evidence="10" id="KW-0547">Nucleotide-binding</keyword>
<comment type="caution">
    <text evidence="12">The sequence shown here is derived from an EMBL/GenBank/DDBJ whole genome shotgun (WGS) entry which is preliminary data.</text>
</comment>
<dbReference type="SUPFAM" id="SSF56024">
    <property type="entry name" value="Phospholipase D/nuclease"/>
    <property type="match status" value="2"/>
</dbReference>
<dbReference type="PROSITE" id="PS50035">
    <property type="entry name" value="PLD"/>
    <property type="match status" value="1"/>
</dbReference>
<evidence type="ECO:0000256" key="10">
    <source>
        <dbReference type="RuleBase" id="RU365024"/>
    </source>
</evidence>
<dbReference type="AlphaFoldDB" id="A0AAD5TFF0"/>
<name>A0AAD5TFF0_9FUNG</name>
<keyword evidence="5" id="KW-0677">Repeat</keyword>
<accession>A0AAD5TFF0</accession>
<dbReference type="GO" id="GO:0032049">
    <property type="term" value="P:cardiolipin biosynthetic process"/>
    <property type="evidence" value="ECO:0007669"/>
    <property type="project" value="InterPro"/>
</dbReference>
<dbReference type="GO" id="GO:0005524">
    <property type="term" value="F:ATP binding"/>
    <property type="evidence" value="ECO:0007669"/>
    <property type="project" value="UniProtKB-KW"/>
</dbReference>
<reference evidence="12" key="1">
    <citation type="submission" date="2020-05" db="EMBL/GenBank/DDBJ databases">
        <title>Phylogenomic resolution of chytrid fungi.</title>
        <authorList>
            <person name="Stajich J.E."/>
            <person name="Amses K."/>
            <person name="Simmons R."/>
            <person name="Seto K."/>
            <person name="Myers J."/>
            <person name="Bonds A."/>
            <person name="Quandt C.A."/>
            <person name="Barry K."/>
            <person name="Liu P."/>
            <person name="Grigoriev I."/>
            <person name="Longcore J.E."/>
            <person name="James T.Y."/>
        </authorList>
    </citation>
    <scope>NUCLEOTIDE SEQUENCE</scope>
    <source>
        <strain evidence="12">JEL0379</strain>
    </source>
</reference>
<evidence type="ECO:0000313" key="12">
    <source>
        <dbReference type="EMBL" id="KAJ3174914.1"/>
    </source>
</evidence>
<feature type="domain" description="PLD phosphodiesterase" evidence="11">
    <location>
        <begin position="174"/>
        <end position="200"/>
    </location>
</feature>
<evidence type="ECO:0000256" key="6">
    <source>
        <dbReference type="ARBA" id="ARBA00023098"/>
    </source>
</evidence>
<evidence type="ECO:0000256" key="8">
    <source>
        <dbReference type="ARBA" id="ARBA00023264"/>
    </source>
</evidence>
<dbReference type="SMART" id="SM00155">
    <property type="entry name" value="PLDc"/>
    <property type="match status" value="2"/>
</dbReference>
<protein>
    <recommendedName>
        <fullName evidence="10">CDP-diacylglycerol--glycerol-3-phosphate 3-phosphatidyltransferase</fullName>
        <ecNumber evidence="10">2.7.8.5</ecNumber>
    </recommendedName>
</protein>
<keyword evidence="13" id="KW-1185">Reference proteome</keyword>
<dbReference type="GO" id="GO:0005739">
    <property type="term" value="C:mitochondrion"/>
    <property type="evidence" value="ECO:0007669"/>
    <property type="project" value="UniProtKB-SubCell"/>
</dbReference>
<gene>
    <name evidence="12" type="primary">PGS1</name>
    <name evidence="12" type="ORF">HDU87_006580</name>
</gene>
<comment type="catalytic activity">
    <reaction evidence="9 10">
        <text>a CDP-1,2-diacyl-sn-glycerol + sn-glycerol 3-phosphate = a 1,2-diacyl-sn-glycero-3-phospho-(1'-sn-glycero-3'-phosphate) + CMP + H(+)</text>
        <dbReference type="Rhea" id="RHEA:12593"/>
        <dbReference type="ChEBI" id="CHEBI:15378"/>
        <dbReference type="ChEBI" id="CHEBI:57597"/>
        <dbReference type="ChEBI" id="CHEBI:58332"/>
        <dbReference type="ChEBI" id="CHEBI:60110"/>
        <dbReference type="ChEBI" id="CHEBI:60377"/>
        <dbReference type="EC" id="2.7.8.5"/>
    </reaction>
</comment>
<keyword evidence="8 10" id="KW-1208">Phospholipid metabolism</keyword>
<comment type="pathway">
    <text evidence="1 10">Phospholipid metabolism; phosphatidylglycerol biosynthesis; phosphatidylglycerol from CDP-diacylglycerol: step 1/2.</text>
</comment>
<sequence>MKAIPAPARPALSAHLRLRLCSTIIRRQHRACSQASTARSAYPAVLRPVFSPTTPLFPANPAHVEILAQPADFFNSLADGIAKARKRIVLASLYLGASEQRVADALRDALKRNSDLTVDILVDYFRGTRGPKSTVDLLQPLVNEFPDRFKLSLYHTPKVGSLIKKIVPPRFIEAFGLQHMKVYILDDDVMLSGANLNTDYFVDRQDRYIRFRQAGRLTEYYADLVRTVASFSYAAAPANLGQSAALRPPTPHASDPVRLDTPALKLRAAGAMRDFINRWSPQRNQESKLPPASGDASAETYVAPVLHMAQLGIRQEDKLLARIFETITPATANDRPWTVALSSGYLNFPPSILSLLPRSRASLAVLTAAPEANGFFGSKGVSRHLPAAYTHLEKGIMRLAEVMKITVSEWKKPGWTFHAKGLWCTPPGERTPVLAFIGSSNFGYRSLYRDVETQAVIVTGDEALRTALQKNLDDLWADSSVMTPEQLEANPARKVHPGVAITTRIIRTML</sequence>
<keyword evidence="7 10" id="KW-0594">Phospholipid biosynthesis</keyword>
<keyword evidence="10" id="KW-0496">Mitochondrion</keyword>
<dbReference type="InterPro" id="IPR016270">
    <property type="entry name" value="PGS1"/>
</dbReference>
<dbReference type="Gene3D" id="3.30.870.10">
    <property type="entry name" value="Endonuclease Chain A"/>
    <property type="match status" value="2"/>
</dbReference>
<evidence type="ECO:0000256" key="9">
    <source>
        <dbReference type="ARBA" id="ARBA00048586"/>
    </source>
</evidence>
<dbReference type="EC" id="2.7.8.5" evidence="10"/>
<dbReference type="Proteomes" id="UP001212152">
    <property type="component" value="Unassembled WGS sequence"/>
</dbReference>
<evidence type="ECO:0000256" key="2">
    <source>
        <dbReference type="ARBA" id="ARBA00010682"/>
    </source>
</evidence>
<evidence type="ECO:0000313" key="13">
    <source>
        <dbReference type="Proteomes" id="UP001212152"/>
    </source>
</evidence>
<evidence type="ECO:0000256" key="4">
    <source>
        <dbReference type="ARBA" id="ARBA00022679"/>
    </source>
</evidence>
<comment type="similarity">
    <text evidence="2 10">Belongs to the CDP-alcohol phosphatidyltransferase class-II family.</text>
</comment>
<keyword evidence="10" id="KW-0067">ATP-binding</keyword>
<evidence type="ECO:0000256" key="1">
    <source>
        <dbReference type="ARBA" id="ARBA00005042"/>
    </source>
</evidence>
<keyword evidence="6 10" id="KW-0443">Lipid metabolism</keyword>
<dbReference type="InterPro" id="IPR001736">
    <property type="entry name" value="PLipase_D/transphosphatidylase"/>
</dbReference>
<evidence type="ECO:0000259" key="11">
    <source>
        <dbReference type="PROSITE" id="PS50035"/>
    </source>
</evidence>
<dbReference type="PANTHER" id="PTHR12586">
    <property type="entry name" value="CDP-DIACYLGLYCEROL--SERINE O-PHOSPHATIDYLTRANSFERASE"/>
    <property type="match status" value="1"/>
</dbReference>
<proteinExistence type="inferred from homology"/>
<evidence type="ECO:0000256" key="7">
    <source>
        <dbReference type="ARBA" id="ARBA00023209"/>
    </source>
</evidence>
<comment type="subcellular location">
    <subcellularLocation>
        <location evidence="10">Mitochondrion</location>
    </subcellularLocation>
</comment>
<dbReference type="PIRSF" id="PIRSF000850">
    <property type="entry name" value="Phospholipase_D_PSS"/>
    <property type="match status" value="1"/>
</dbReference>
<comment type="function">
    <text evidence="10">Functions in the biosynthesis of the anionic phospholipids phosphatidylglycerol and cardiolipin.</text>
</comment>
<dbReference type="GO" id="GO:0008444">
    <property type="term" value="F:CDP-diacylglycerol-glycerol-3-phosphate 3-phosphatidyltransferase activity"/>
    <property type="evidence" value="ECO:0007669"/>
    <property type="project" value="UniProtKB-EC"/>
</dbReference>
<dbReference type="EMBL" id="JADGJQ010000058">
    <property type="protein sequence ID" value="KAJ3174914.1"/>
    <property type="molecule type" value="Genomic_DNA"/>
</dbReference>
<keyword evidence="3 10" id="KW-0444">Lipid biosynthesis</keyword>